<dbReference type="PANTHER" id="PTHR34220:SF7">
    <property type="entry name" value="SENSOR HISTIDINE KINASE YPDA"/>
    <property type="match status" value="1"/>
</dbReference>
<reference evidence="4 5" key="1">
    <citation type="submission" date="2018-08" db="EMBL/GenBank/DDBJ databases">
        <title>A genome reference for cultivated species of the human gut microbiota.</title>
        <authorList>
            <person name="Zou Y."/>
            <person name="Xue W."/>
            <person name="Luo G."/>
        </authorList>
    </citation>
    <scope>NUCLEOTIDE SEQUENCE [LARGE SCALE GENOMIC DNA]</scope>
    <source>
        <strain evidence="4 5">TM09-12</strain>
    </source>
</reference>
<organism evidence="4 5">
    <name type="scientific">Hungatella hathewayi</name>
    <dbReference type="NCBI Taxonomy" id="154046"/>
    <lineage>
        <taxon>Bacteria</taxon>
        <taxon>Bacillati</taxon>
        <taxon>Bacillota</taxon>
        <taxon>Clostridia</taxon>
        <taxon>Lachnospirales</taxon>
        <taxon>Lachnospiraceae</taxon>
        <taxon>Hungatella</taxon>
    </lineage>
</organism>
<feature type="domain" description="Histidine kinase/HSP90-like ATPase" evidence="2">
    <location>
        <begin position="456"/>
        <end position="565"/>
    </location>
</feature>
<comment type="caution">
    <text evidence="4">The sequence shown here is derived from an EMBL/GenBank/DDBJ whole genome shotgun (WGS) entry which is preliminary data.</text>
</comment>
<evidence type="ECO:0000313" key="5">
    <source>
        <dbReference type="Proteomes" id="UP000263014"/>
    </source>
</evidence>
<dbReference type="EMBL" id="QSON01000002">
    <property type="protein sequence ID" value="RGJ06572.1"/>
    <property type="molecule type" value="Genomic_DNA"/>
</dbReference>
<proteinExistence type="predicted"/>
<evidence type="ECO:0000313" key="4">
    <source>
        <dbReference type="EMBL" id="RGJ06572.1"/>
    </source>
</evidence>
<feature type="transmembrane region" description="Helical" evidence="1">
    <location>
        <begin position="13"/>
        <end position="32"/>
    </location>
</feature>
<keyword evidence="1" id="KW-0472">Membrane</keyword>
<feature type="domain" description="Signal transduction histidine kinase internal region" evidence="3">
    <location>
        <begin position="359"/>
        <end position="439"/>
    </location>
</feature>
<dbReference type="PANTHER" id="PTHR34220">
    <property type="entry name" value="SENSOR HISTIDINE KINASE YPDA"/>
    <property type="match status" value="1"/>
</dbReference>
<dbReference type="InterPro" id="IPR010559">
    <property type="entry name" value="Sig_transdc_His_kin_internal"/>
</dbReference>
<sequence>MRRIFKSKLSTKITIFIFIFIVLPTVMITVYLTKVYQKLIKEDIERATQQQVETIEDNIGNNFNIVFQKMNSFGNRPAVTRLMNENYSRSGTIQEIKISLPELCVDTGAINLYLYINSLNSYYAAFGSIIPDEVKRAVEGMKEDQSINSNDFKIVMDTETHTIFCIKVIRDYRTMIFRGLIIARLPSSELTKYIEKIHNTYGDIYVVTEGGSIVYAPLKRELTYQIEDIELKNESMQLLGEDSVYVKSLKNSDLYVVGINKRFTASRLRLHFQRIFMLIIVSVAFSLVLSLVLIKLILNPLNELTEYIRNTDPDNLRTISKKYQDEETQVLANAYNELVTKVNENIDKKYKAELALKQAQINSLQYQINPHFVNNTLQLIGAMAADRDMFDLYEIVLAFSRIFYYSIKFKGGSYVTLEDELEFLDNYITLQQARYPDNLKFEKVIQQECQDIVVPKIIIQPLIENCFSHAFVKKDGEWWIKVGARIRNRILTISVSDNGTGMGADQIKRLDAELADPDKTLKTGTSHIGIRNVNARLCLLYGIAYRLRFTSKEEEGTTFYIQIPIDSEVPGQEEE</sequence>
<accession>A0A374PAW1</accession>
<dbReference type="InterPro" id="IPR036890">
    <property type="entry name" value="HATPase_C_sf"/>
</dbReference>
<gene>
    <name evidence="4" type="ORF">DXD79_04550</name>
</gene>
<keyword evidence="1" id="KW-0812">Transmembrane</keyword>
<dbReference type="SUPFAM" id="SSF55874">
    <property type="entry name" value="ATPase domain of HSP90 chaperone/DNA topoisomerase II/histidine kinase"/>
    <property type="match status" value="1"/>
</dbReference>
<dbReference type="Gene3D" id="3.30.565.10">
    <property type="entry name" value="Histidine kinase-like ATPase, C-terminal domain"/>
    <property type="match status" value="1"/>
</dbReference>
<dbReference type="Pfam" id="PF02518">
    <property type="entry name" value="HATPase_c"/>
    <property type="match status" value="1"/>
</dbReference>
<dbReference type="InterPro" id="IPR050640">
    <property type="entry name" value="Bact_2-comp_sensor_kinase"/>
</dbReference>
<dbReference type="Gene3D" id="6.10.340.10">
    <property type="match status" value="1"/>
</dbReference>
<dbReference type="InterPro" id="IPR003594">
    <property type="entry name" value="HATPase_dom"/>
</dbReference>
<dbReference type="GO" id="GO:0000155">
    <property type="term" value="F:phosphorelay sensor kinase activity"/>
    <property type="evidence" value="ECO:0007669"/>
    <property type="project" value="InterPro"/>
</dbReference>
<keyword evidence="1" id="KW-1133">Transmembrane helix</keyword>
<evidence type="ECO:0000259" key="3">
    <source>
        <dbReference type="Pfam" id="PF06580"/>
    </source>
</evidence>
<feature type="transmembrane region" description="Helical" evidence="1">
    <location>
        <begin position="275"/>
        <end position="298"/>
    </location>
</feature>
<dbReference type="RefSeq" id="WP_117632819.1">
    <property type="nucleotide sequence ID" value="NZ_QSON01000002.1"/>
</dbReference>
<dbReference type="GO" id="GO:0016020">
    <property type="term" value="C:membrane"/>
    <property type="evidence" value="ECO:0007669"/>
    <property type="project" value="InterPro"/>
</dbReference>
<dbReference type="Pfam" id="PF06580">
    <property type="entry name" value="His_kinase"/>
    <property type="match status" value="1"/>
</dbReference>
<evidence type="ECO:0000256" key="1">
    <source>
        <dbReference type="SAM" id="Phobius"/>
    </source>
</evidence>
<dbReference type="Proteomes" id="UP000263014">
    <property type="component" value="Unassembled WGS sequence"/>
</dbReference>
<dbReference type="AlphaFoldDB" id="A0A374PAW1"/>
<protein>
    <submittedName>
        <fullName evidence="4">HAMP domain-containing protein</fullName>
    </submittedName>
</protein>
<name>A0A374PAW1_9FIRM</name>
<evidence type="ECO:0000259" key="2">
    <source>
        <dbReference type="Pfam" id="PF02518"/>
    </source>
</evidence>